<gene>
    <name evidence="3" type="ORF">CK203_050599</name>
</gene>
<feature type="coiled-coil region" evidence="1">
    <location>
        <begin position="529"/>
        <end position="630"/>
    </location>
</feature>
<feature type="compositionally biased region" description="Low complexity" evidence="2">
    <location>
        <begin position="8"/>
        <end position="24"/>
    </location>
</feature>
<evidence type="ECO:0000313" key="3">
    <source>
        <dbReference type="EMBL" id="RVW70946.1"/>
    </source>
</evidence>
<comment type="caution">
    <text evidence="3">The sequence shown here is derived from an EMBL/GenBank/DDBJ whole genome shotgun (WGS) entry which is preliminary data.</text>
</comment>
<organism evidence="3 4">
    <name type="scientific">Vitis vinifera</name>
    <name type="common">Grape</name>
    <dbReference type="NCBI Taxonomy" id="29760"/>
    <lineage>
        <taxon>Eukaryota</taxon>
        <taxon>Viridiplantae</taxon>
        <taxon>Streptophyta</taxon>
        <taxon>Embryophyta</taxon>
        <taxon>Tracheophyta</taxon>
        <taxon>Spermatophyta</taxon>
        <taxon>Magnoliopsida</taxon>
        <taxon>eudicotyledons</taxon>
        <taxon>Gunneridae</taxon>
        <taxon>Pentapetalae</taxon>
        <taxon>rosids</taxon>
        <taxon>Vitales</taxon>
        <taxon>Vitaceae</taxon>
        <taxon>Viteae</taxon>
        <taxon>Vitis</taxon>
    </lineage>
</organism>
<feature type="region of interest" description="Disordered" evidence="2">
    <location>
        <begin position="1"/>
        <end position="36"/>
    </location>
</feature>
<dbReference type="Proteomes" id="UP000288805">
    <property type="component" value="Unassembled WGS sequence"/>
</dbReference>
<feature type="compositionally biased region" description="Basic and acidic residues" evidence="2">
    <location>
        <begin position="25"/>
        <end position="36"/>
    </location>
</feature>
<evidence type="ECO:0000256" key="1">
    <source>
        <dbReference type="SAM" id="Coils"/>
    </source>
</evidence>
<keyword evidence="1" id="KW-0175">Coiled coil</keyword>
<evidence type="ECO:0000313" key="4">
    <source>
        <dbReference type="Proteomes" id="UP000288805"/>
    </source>
</evidence>
<feature type="compositionally biased region" description="Basic and acidic residues" evidence="2">
    <location>
        <begin position="298"/>
        <end position="320"/>
    </location>
</feature>
<feature type="region of interest" description="Disordered" evidence="2">
    <location>
        <begin position="450"/>
        <end position="481"/>
    </location>
</feature>
<name>A0A438GFG2_VITVI</name>
<sequence length="693" mass="77276">MGSVSAPASKMSANKKATSSSSSEQSDKDASGDVHMEKSVDKLNVREFRERFYIPNGVSVQLVDGEAVSTEKSEDNSIFFTNEQFNAGLQFPLPSLFKEFLHFTQIPPAYIHPNIVRVLMGCSILSILFNLDLSLLEVLFIYSIKKGKNDIFSFVASLPSFQLMTSLSDSTKGAARGHVMVKGLWAGLTVHPDRQFAPNQSLKAPSKDKRGKLVKWVEKASFERLNRLFEIAADERSCETLLSAQNLRSVTQEPQPYVLNILLRRLPKKVVAGEHFVLKDLPFYTEVRKANAQARKIRLNEQDEKRQEATLRKAPGDKRPAPSPPIGAPAKKKKKNASSLRLPSVSSGSAHIVCLNGLGPSMPAARRLAFLVEEATSVNQPRSPHPDADVAGALVLERCLLRRLQWKKRELKVRSAAHPSGRIIRRVVRRRWQKRTQPSWCWSRMRVHSKRPSRPWNDGGPDLEEESHPTTSLKGSPVDDAAYTSASPFNYAELGEMLKRITSGSDVAAPSAKMFEAPEMLVSGIALGLEQAEASLSAARRAFEESAEALKKSQEDNEALRIELAKAKSREESIDARLHEAEGEMAQLRGKVRQLRTEVSIEKKQREDLQSRLSAQKEELEAEFAAQMEELQSGLPEAGRRNLLLRLPLLHKKHGIKRDVPSIPPVKRTSCAASLPNESFSFCNFYCDSSLYL</sequence>
<accession>A0A438GFG2</accession>
<reference evidence="3 4" key="1">
    <citation type="journal article" date="2018" name="PLoS Genet.">
        <title>Population sequencing reveals clonal diversity and ancestral inbreeding in the grapevine cultivar Chardonnay.</title>
        <authorList>
            <person name="Roach M.J."/>
            <person name="Johnson D.L."/>
            <person name="Bohlmann J."/>
            <person name="van Vuuren H.J."/>
            <person name="Jones S.J."/>
            <person name="Pretorius I.S."/>
            <person name="Schmidt S.A."/>
            <person name="Borneman A.R."/>
        </authorList>
    </citation>
    <scope>NUCLEOTIDE SEQUENCE [LARGE SCALE GENOMIC DNA]</scope>
    <source>
        <strain evidence="4">cv. Chardonnay</strain>
        <tissue evidence="3">Leaf</tissue>
    </source>
</reference>
<dbReference type="EMBL" id="QGNW01000450">
    <property type="protein sequence ID" value="RVW70946.1"/>
    <property type="molecule type" value="Genomic_DNA"/>
</dbReference>
<evidence type="ECO:0000256" key="2">
    <source>
        <dbReference type="SAM" id="MobiDB-lite"/>
    </source>
</evidence>
<dbReference type="AlphaFoldDB" id="A0A438GFG2"/>
<protein>
    <submittedName>
        <fullName evidence="3">Uncharacterized protein</fullName>
    </submittedName>
</protein>
<proteinExistence type="predicted"/>
<feature type="region of interest" description="Disordered" evidence="2">
    <location>
        <begin position="296"/>
        <end position="343"/>
    </location>
</feature>